<feature type="domain" description="NodB homology" evidence="2">
    <location>
        <begin position="79"/>
        <end position="264"/>
    </location>
</feature>
<protein>
    <submittedName>
        <fullName evidence="3">Polysaccharide deacetylase</fullName>
    </submittedName>
</protein>
<reference evidence="3 4" key="1">
    <citation type="submission" date="2020-10" db="EMBL/GenBank/DDBJ databases">
        <title>Bacillus sp. HD4P25, an endophyte from a halophyte.</title>
        <authorList>
            <person name="Sun J.-Q."/>
        </authorList>
    </citation>
    <scope>NUCLEOTIDE SEQUENCE [LARGE SCALE GENOMIC DNA]</scope>
    <source>
        <strain evidence="3 4">YIM 93174</strain>
    </source>
</reference>
<dbReference type="RefSeq" id="WP_193539412.1">
    <property type="nucleotide sequence ID" value="NZ_JADCLJ010000024.1"/>
</dbReference>
<dbReference type="SUPFAM" id="SSF88713">
    <property type="entry name" value="Glycoside hydrolase/deacetylase"/>
    <property type="match status" value="1"/>
</dbReference>
<keyword evidence="1" id="KW-0472">Membrane</keyword>
<proteinExistence type="predicted"/>
<feature type="transmembrane region" description="Helical" evidence="1">
    <location>
        <begin position="6"/>
        <end position="30"/>
    </location>
</feature>
<dbReference type="CDD" id="cd10944">
    <property type="entry name" value="CE4_SmPgdA_like"/>
    <property type="match status" value="1"/>
</dbReference>
<dbReference type="Pfam" id="PF01522">
    <property type="entry name" value="Polysacc_deac_1"/>
    <property type="match status" value="1"/>
</dbReference>
<keyword evidence="1" id="KW-1133">Transmembrane helix</keyword>
<dbReference type="InterPro" id="IPR002509">
    <property type="entry name" value="NODB_dom"/>
</dbReference>
<evidence type="ECO:0000313" key="3">
    <source>
        <dbReference type="EMBL" id="MBE4910150.1"/>
    </source>
</evidence>
<dbReference type="PANTHER" id="PTHR10587">
    <property type="entry name" value="GLYCOSYL TRANSFERASE-RELATED"/>
    <property type="match status" value="1"/>
</dbReference>
<name>A0ABR9QNS0_9BACI</name>
<evidence type="ECO:0000256" key="1">
    <source>
        <dbReference type="SAM" id="Phobius"/>
    </source>
</evidence>
<organism evidence="3 4">
    <name type="scientific">Litchfieldia luteola</name>
    <dbReference type="NCBI Taxonomy" id="682179"/>
    <lineage>
        <taxon>Bacteria</taxon>
        <taxon>Bacillati</taxon>
        <taxon>Bacillota</taxon>
        <taxon>Bacilli</taxon>
        <taxon>Bacillales</taxon>
        <taxon>Bacillaceae</taxon>
        <taxon>Litchfieldia</taxon>
    </lineage>
</organism>
<dbReference type="Proteomes" id="UP001516662">
    <property type="component" value="Unassembled WGS sequence"/>
</dbReference>
<accession>A0ABR9QNS0</accession>
<dbReference type="InterPro" id="IPR050248">
    <property type="entry name" value="Polysacc_deacetylase_ArnD"/>
</dbReference>
<gene>
    <name evidence="3" type="ORF">IMZ08_19105</name>
</gene>
<sequence>MKIRYFHLYTTITLLTFLLFFITNVLYVGISSQQKRELFIVNALEKRSISSDDIVKSPLYVVETRELGAHSTLFSRDEKTIYLTFDDGPTKYTEGILNILLEKNIQATFFLLKSNIDKYPALVSRIHKDGHSIGCHGVTHDLKQFYATPDSPIDEMNQCFESISSIIDHPSNLIRVPFGSYPYMKQEHRDLLSLNGYLMWDWNVDSEDWSNSSGSFVKKNVIEQVSSLSIKNITPVVLLHDKKVTSDILSIMIDELRKQDYTFSKITEDLKPLQFKNKASH</sequence>
<dbReference type="Gene3D" id="3.20.20.370">
    <property type="entry name" value="Glycoside hydrolase/deacetylase"/>
    <property type="match status" value="1"/>
</dbReference>
<keyword evidence="1" id="KW-0812">Transmembrane</keyword>
<evidence type="ECO:0000259" key="2">
    <source>
        <dbReference type="PROSITE" id="PS51677"/>
    </source>
</evidence>
<dbReference type="InterPro" id="IPR011330">
    <property type="entry name" value="Glyco_hydro/deAcase_b/a-brl"/>
</dbReference>
<keyword evidence="4" id="KW-1185">Reference proteome</keyword>
<dbReference type="PANTHER" id="PTHR10587:SF125">
    <property type="entry name" value="POLYSACCHARIDE DEACETYLASE YHEN-RELATED"/>
    <property type="match status" value="1"/>
</dbReference>
<evidence type="ECO:0000313" key="4">
    <source>
        <dbReference type="Proteomes" id="UP001516662"/>
    </source>
</evidence>
<comment type="caution">
    <text evidence="3">The sequence shown here is derived from an EMBL/GenBank/DDBJ whole genome shotgun (WGS) entry which is preliminary data.</text>
</comment>
<dbReference type="EMBL" id="JADCLJ010000024">
    <property type="protein sequence ID" value="MBE4910150.1"/>
    <property type="molecule type" value="Genomic_DNA"/>
</dbReference>
<dbReference type="PROSITE" id="PS51677">
    <property type="entry name" value="NODB"/>
    <property type="match status" value="1"/>
</dbReference>